<dbReference type="Proteomes" id="UP000198703">
    <property type="component" value="Unassembled WGS sequence"/>
</dbReference>
<dbReference type="Gene3D" id="1.10.730.10">
    <property type="entry name" value="Isoleucyl-tRNA Synthetase, Domain 1"/>
    <property type="match status" value="1"/>
</dbReference>
<evidence type="ECO:0000259" key="14">
    <source>
        <dbReference type="SMART" id="SM01016"/>
    </source>
</evidence>
<evidence type="ECO:0000256" key="12">
    <source>
        <dbReference type="RuleBase" id="RU363038"/>
    </source>
</evidence>
<accession>A0A1H3VU74</accession>
<dbReference type="CDD" id="cd00671">
    <property type="entry name" value="ArgRS_core"/>
    <property type="match status" value="1"/>
</dbReference>
<dbReference type="InterPro" id="IPR001412">
    <property type="entry name" value="aa-tRNA-synth_I_CS"/>
</dbReference>
<dbReference type="GO" id="GO:0006420">
    <property type="term" value="P:arginyl-tRNA aminoacylation"/>
    <property type="evidence" value="ECO:0007669"/>
    <property type="project" value="UniProtKB-UniRule"/>
</dbReference>
<keyword evidence="9 11" id="KW-0030">Aminoacyl-tRNA synthetase</keyword>
<keyword evidence="4 11" id="KW-0963">Cytoplasm</keyword>
<proteinExistence type="inferred from homology"/>
<dbReference type="GO" id="GO:0005524">
    <property type="term" value="F:ATP binding"/>
    <property type="evidence" value="ECO:0007669"/>
    <property type="project" value="UniProtKB-UniRule"/>
</dbReference>
<keyword evidence="5 11" id="KW-0436">Ligase</keyword>
<dbReference type="STRING" id="89524.SAMN05444370_101294"/>
<dbReference type="AlphaFoldDB" id="A0A1H3VU74"/>
<dbReference type="PROSITE" id="PS00178">
    <property type="entry name" value="AA_TRNA_LIGASE_I"/>
    <property type="match status" value="1"/>
</dbReference>
<evidence type="ECO:0000259" key="13">
    <source>
        <dbReference type="SMART" id="SM00836"/>
    </source>
</evidence>
<keyword evidence="16" id="KW-1185">Reference proteome</keyword>
<dbReference type="InterPro" id="IPR009080">
    <property type="entry name" value="tRNAsynth_Ia_anticodon-bd"/>
</dbReference>
<dbReference type="GO" id="GO:0004814">
    <property type="term" value="F:arginine-tRNA ligase activity"/>
    <property type="evidence" value="ECO:0007669"/>
    <property type="project" value="UniProtKB-UniRule"/>
</dbReference>
<evidence type="ECO:0000313" key="16">
    <source>
        <dbReference type="Proteomes" id="UP000198703"/>
    </source>
</evidence>
<evidence type="ECO:0000256" key="9">
    <source>
        <dbReference type="ARBA" id="ARBA00023146"/>
    </source>
</evidence>
<dbReference type="InterPro" id="IPR036695">
    <property type="entry name" value="Arg-tRNA-synth_N_sf"/>
</dbReference>
<comment type="subunit">
    <text evidence="3 11">Monomer.</text>
</comment>
<dbReference type="InterPro" id="IPR001278">
    <property type="entry name" value="Arg-tRNA-ligase"/>
</dbReference>
<dbReference type="EC" id="6.1.1.19" evidence="11"/>
<dbReference type="SMART" id="SM00836">
    <property type="entry name" value="DALR_1"/>
    <property type="match status" value="1"/>
</dbReference>
<dbReference type="SUPFAM" id="SSF52374">
    <property type="entry name" value="Nucleotidylyl transferase"/>
    <property type="match status" value="1"/>
</dbReference>
<evidence type="ECO:0000256" key="6">
    <source>
        <dbReference type="ARBA" id="ARBA00022741"/>
    </source>
</evidence>
<dbReference type="PANTHER" id="PTHR11956">
    <property type="entry name" value="ARGINYL-TRNA SYNTHETASE"/>
    <property type="match status" value="1"/>
</dbReference>
<dbReference type="InterPro" id="IPR035684">
    <property type="entry name" value="ArgRS_core"/>
</dbReference>
<comment type="catalytic activity">
    <reaction evidence="10 11">
        <text>tRNA(Arg) + L-arginine + ATP = L-arginyl-tRNA(Arg) + AMP + diphosphate</text>
        <dbReference type="Rhea" id="RHEA:20301"/>
        <dbReference type="Rhea" id="RHEA-COMP:9658"/>
        <dbReference type="Rhea" id="RHEA-COMP:9673"/>
        <dbReference type="ChEBI" id="CHEBI:30616"/>
        <dbReference type="ChEBI" id="CHEBI:32682"/>
        <dbReference type="ChEBI" id="CHEBI:33019"/>
        <dbReference type="ChEBI" id="CHEBI:78442"/>
        <dbReference type="ChEBI" id="CHEBI:78513"/>
        <dbReference type="ChEBI" id="CHEBI:456215"/>
        <dbReference type="EC" id="6.1.1.19"/>
    </reaction>
</comment>
<evidence type="ECO:0000256" key="5">
    <source>
        <dbReference type="ARBA" id="ARBA00022598"/>
    </source>
</evidence>
<dbReference type="HAMAP" id="MF_00123">
    <property type="entry name" value="Arg_tRNA_synth"/>
    <property type="match status" value="1"/>
</dbReference>
<keyword evidence="8 11" id="KW-0648">Protein biosynthesis</keyword>
<evidence type="ECO:0000313" key="15">
    <source>
        <dbReference type="EMBL" id="SDZ77648.1"/>
    </source>
</evidence>
<dbReference type="SUPFAM" id="SSF55190">
    <property type="entry name" value="Arginyl-tRNA synthetase (ArgRS), N-terminal 'additional' domain"/>
    <property type="match status" value="1"/>
</dbReference>
<evidence type="ECO:0000256" key="2">
    <source>
        <dbReference type="ARBA" id="ARBA00005594"/>
    </source>
</evidence>
<feature type="domain" description="Arginyl tRNA synthetase N-terminal" evidence="14">
    <location>
        <begin position="5"/>
        <end position="94"/>
    </location>
</feature>
<name>A0A1H3VU74_9RHOB</name>
<evidence type="ECO:0000256" key="8">
    <source>
        <dbReference type="ARBA" id="ARBA00022917"/>
    </source>
</evidence>
<dbReference type="EMBL" id="FNQM01000001">
    <property type="protein sequence ID" value="SDZ77648.1"/>
    <property type="molecule type" value="Genomic_DNA"/>
</dbReference>
<dbReference type="PRINTS" id="PR01038">
    <property type="entry name" value="TRNASYNTHARG"/>
</dbReference>
<evidence type="ECO:0000256" key="7">
    <source>
        <dbReference type="ARBA" id="ARBA00022840"/>
    </source>
</evidence>
<evidence type="ECO:0000256" key="4">
    <source>
        <dbReference type="ARBA" id="ARBA00022490"/>
    </source>
</evidence>
<evidence type="ECO:0000256" key="3">
    <source>
        <dbReference type="ARBA" id="ARBA00011245"/>
    </source>
</evidence>
<dbReference type="SUPFAM" id="SSF47323">
    <property type="entry name" value="Anticodon-binding domain of a subclass of class I aminoacyl-tRNA synthetases"/>
    <property type="match status" value="1"/>
</dbReference>
<reference evidence="15 16" key="1">
    <citation type="submission" date="2016-10" db="EMBL/GenBank/DDBJ databases">
        <authorList>
            <person name="de Groot N.N."/>
        </authorList>
    </citation>
    <scope>NUCLEOTIDE SEQUENCE [LARGE SCALE GENOMIC DNA]</scope>
    <source>
        <strain evidence="15 16">DSM 15345</strain>
    </source>
</reference>
<dbReference type="GO" id="GO:0005737">
    <property type="term" value="C:cytoplasm"/>
    <property type="evidence" value="ECO:0007669"/>
    <property type="project" value="UniProtKB-SubCell"/>
</dbReference>
<evidence type="ECO:0000256" key="1">
    <source>
        <dbReference type="ARBA" id="ARBA00004496"/>
    </source>
</evidence>
<dbReference type="OrthoDB" id="9803211at2"/>
<feature type="short sequence motif" description="'HIGH' region" evidence="11">
    <location>
        <begin position="131"/>
        <end position="141"/>
    </location>
</feature>
<gene>
    <name evidence="11" type="primary">argS</name>
    <name evidence="15" type="ORF">SAMN05444370_101294</name>
</gene>
<keyword evidence="7 11" id="KW-0067">ATP-binding</keyword>
<dbReference type="InterPro" id="IPR008909">
    <property type="entry name" value="DALR_anticod-bd"/>
</dbReference>
<comment type="subcellular location">
    <subcellularLocation>
        <location evidence="1 11">Cytoplasm</location>
    </subcellularLocation>
</comment>
<dbReference type="PANTHER" id="PTHR11956:SF5">
    <property type="entry name" value="ARGININE--TRNA LIGASE, CYTOPLASMIC"/>
    <property type="match status" value="1"/>
</dbReference>
<dbReference type="Pfam" id="PF05746">
    <property type="entry name" value="DALR_1"/>
    <property type="match status" value="1"/>
</dbReference>
<feature type="domain" description="DALR anticodon binding" evidence="13">
    <location>
        <begin position="451"/>
        <end position="578"/>
    </location>
</feature>
<dbReference type="Pfam" id="PF00750">
    <property type="entry name" value="tRNA-synt_1d"/>
    <property type="match status" value="1"/>
</dbReference>
<dbReference type="Gene3D" id="3.30.1360.70">
    <property type="entry name" value="Arginyl tRNA synthetase N-terminal domain"/>
    <property type="match status" value="1"/>
</dbReference>
<dbReference type="SMART" id="SM01016">
    <property type="entry name" value="Arg_tRNA_synt_N"/>
    <property type="match status" value="1"/>
</dbReference>
<sequence length="578" mass="62466">MNLFADIRALVIENLVALAGDGVLPEGLDLGAVAVEPPRDASHGDMATNAAMALAKPAKMNPRALAEALAPRLAQDARVEAAEIAGPGFINLRLAPEVWRGAVATALESGPDYGRARAGAGRRVNIEFVSANPTGPMHVGHARGAVFGDALAGLMAFAGWDVTREYYINDAGAQVDVLARSAHLRYREALGEAVEIPAGLYPGDYLRPVGEKLAELHGRELLDQPEETWLPVVRTFAIDAMLTMIRADLKALGVEMDHFQSEAQLAREGRVETALETLEKADLIYVGTLEPPKGKTPEDWEPRPQTLFRSTAFGDDMDRPLKKSDGAWTYFAPDIAYHFDKVSRGYDLLIDVLGADHAGYVKRLKAVVSAVSGGRVPLEVKLCQLVKLFRAGEPVKMSKRSGTFVTLREVVEEVGPDVARFTMLTRRNDAALDFDFAKAVEQSKDNPVFYVQYAHARVASMRKLAAAQGVDLEALARADLSPLVHPAQIGLARKLAEWPRQVEQAAEAAEPHRVAFYLYDLASTFHSLYNLGRDEPALRVVQDGDAPGNAARIALASAVSVVISAGLGMLGVTPLDEM</sequence>
<dbReference type="Pfam" id="PF03485">
    <property type="entry name" value="Arg_tRNA_synt_N"/>
    <property type="match status" value="1"/>
</dbReference>
<evidence type="ECO:0000256" key="11">
    <source>
        <dbReference type="HAMAP-Rule" id="MF_00123"/>
    </source>
</evidence>
<evidence type="ECO:0000256" key="10">
    <source>
        <dbReference type="ARBA" id="ARBA00049339"/>
    </source>
</evidence>
<protein>
    <recommendedName>
        <fullName evidence="11">Arginine--tRNA ligase</fullName>
        <ecNumber evidence="11">6.1.1.19</ecNumber>
    </recommendedName>
    <alternativeName>
        <fullName evidence="11">Arginyl-tRNA synthetase</fullName>
        <shortName evidence="11">ArgRS</shortName>
    </alternativeName>
</protein>
<dbReference type="NCBIfam" id="TIGR00456">
    <property type="entry name" value="argS"/>
    <property type="match status" value="1"/>
</dbReference>
<dbReference type="Gene3D" id="3.40.50.620">
    <property type="entry name" value="HUPs"/>
    <property type="match status" value="1"/>
</dbReference>
<keyword evidence="6 11" id="KW-0547">Nucleotide-binding</keyword>
<dbReference type="InterPro" id="IPR014729">
    <property type="entry name" value="Rossmann-like_a/b/a_fold"/>
</dbReference>
<organism evidence="15 16">
    <name type="scientific">Rubrimonas cliftonensis</name>
    <dbReference type="NCBI Taxonomy" id="89524"/>
    <lineage>
        <taxon>Bacteria</taxon>
        <taxon>Pseudomonadati</taxon>
        <taxon>Pseudomonadota</taxon>
        <taxon>Alphaproteobacteria</taxon>
        <taxon>Rhodobacterales</taxon>
        <taxon>Paracoccaceae</taxon>
        <taxon>Rubrimonas</taxon>
    </lineage>
</organism>
<comment type="similarity">
    <text evidence="2 11 12">Belongs to the class-I aminoacyl-tRNA synthetase family.</text>
</comment>
<dbReference type="FunFam" id="3.40.50.620:FF:000062">
    <property type="entry name" value="Arginine--tRNA ligase"/>
    <property type="match status" value="1"/>
</dbReference>
<dbReference type="InterPro" id="IPR005148">
    <property type="entry name" value="Arg-tRNA-synth_N"/>
</dbReference>
<dbReference type="RefSeq" id="WP_093247693.1">
    <property type="nucleotide sequence ID" value="NZ_FNQM01000001.1"/>
</dbReference>